<feature type="chain" id="PRO_5040164013" description="Tat pathway signal sequence domain protein" evidence="1">
    <location>
        <begin position="22"/>
        <end position="923"/>
    </location>
</feature>
<sequence>MPRLPAVLVAFAGLFAGGAFSLPTNGEASTVSWIDDDAPSYSSGTTFGVPWSQGKLYPNQTSFSISAAGGDVASDSWVTAYWRDGSIKWTAHALGATDSPQSEYTVKASAKTSGGPKGDISVADSSDSVSVDTGNITVTFPKSGSSLIGSIKTAGGKTVGQDGKLVLHSQSALVGDVSGRANQSVSYYNFESKIANVSVTKDTTVRALVTVGGNYQVTADGGDHDDWLPFTVRFYLYSGSNAIRVIHSIVFDGDQDNDFVSALGIRLQVPLADEELYDRHVRLAGQDGGFFSEAVKGITGLRRDPGVEVRAAQFEGRQTPNISTWDTRVSSRLNWVPSWNDFRLSQLSADGFSIQKRTESGYTWLTGAAGTRSGGLGYLGGATVGGVAVGLRDFWQQHPAGIDIADAASDSGSITLWLYSPDAEPLDLRPFHDGLGLDTYEKQLDALEITYEDYEPGFDTPKGIAKTHEAYIYAFDATPTVERLSTLNSLLSEPPVLLPEPAYIRETKGVGSYWDVPDTTSDKARALEDNLDFLHDYYQAQVKDRHFYGFLHYGDFMHSYDENRHAWRYDVGGYGWDNSELSPNLFFWQHFLRTGRADVYRFSEALTRHSGEVDVYHIGDWKGVGTRHGVLHYGDSAKQSRIAQPQYRRYFFYLSGGDERVGDLLDETLDMDQVYGHLDAQRKVRTDGWLPEPGKPASVNLGTDWAALAAAWLIGWERRGPRWEESREKLTRTAAAIANLTNGFVTGSALYDIDNRTLLPPPSDPDNEGLVSVSHLSAVFGLPEVISEALEYWGEEETPAGFKDAWLDYCYYYGAGSVEQTARYGEAFAKSSLLQGHSRLSAFYYSQTGNTTVGERAWTEFYSNQTDSLVPNSTWTSERITAPYVPVPVDEATWVSTNSAAQFGLAAIQNLAWARKTLDSSEA</sequence>
<evidence type="ECO:0000259" key="3">
    <source>
        <dbReference type="Pfam" id="PF21345"/>
    </source>
</evidence>
<dbReference type="Pfam" id="PF19501">
    <property type="entry name" value="PcRGLX_1st"/>
    <property type="match status" value="1"/>
</dbReference>
<protein>
    <recommendedName>
        <fullName evidence="7">Tat pathway signal sequence domain protein</fullName>
    </recommendedName>
</protein>
<feature type="domain" description="PcRGLX/YetA-like N-terminal RIFT barrel" evidence="2">
    <location>
        <begin position="29"/>
        <end position="108"/>
    </location>
</feature>
<dbReference type="Proteomes" id="UP000749293">
    <property type="component" value="Unassembled WGS sequence"/>
</dbReference>
<dbReference type="PANTHER" id="PTHR40081">
    <property type="entry name" value="CONCANAVALIN A-LIKE LECTIN/GLUCANASE"/>
    <property type="match status" value="1"/>
</dbReference>
<dbReference type="PANTHER" id="PTHR40081:SF1">
    <property type="entry name" value="TAT PATHWAY SIGNAL SEQUENCE DOMAIN PROTEIN"/>
    <property type="match status" value="1"/>
</dbReference>
<dbReference type="InterPro" id="IPR048330">
    <property type="entry name" value="PcRGLX/YetA_2nd"/>
</dbReference>
<reference evidence="5" key="1">
    <citation type="submission" date="2020-03" db="EMBL/GenBank/DDBJ databases">
        <title>Site-based positive gene gene selection in Geosmithia morbida across the United States reveals a broad range of putative effectors and factors for local host and environmental adapation.</title>
        <authorList>
            <person name="Onufrak A."/>
            <person name="Murdoch R.W."/>
            <person name="Gazis R."/>
            <person name="Huff M."/>
            <person name="Staton M."/>
            <person name="Klingeman W."/>
            <person name="Hadziabdic D."/>
        </authorList>
    </citation>
    <scope>NUCLEOTIDE SEQUENCE</scope>
    <source>
        <strain evidence="5">1262</strain>
    </source>
</reference>
<feature type="signal peptide" evidence="1">
    <location>
        <begin position="1"/>
        <end position="21"/>
    </location>
</feature>
<keyword evidence="1" id="KW-0732">Signal</keyword>
<proteinExistence type="predicted"/>
<dbReference type="GeneID" id="55973833"/>
<evidence type="ECO:0000259" key="4">
    <source>
        <dbReference type="Pfam" id="PF21346"/>
    </source>
</evidence>
<keyword evidence="6" id="KW-1185">Reference proteome</keyword>
<feature type="domain" description="PcRGLX/YetA-like C-terminal alpha/alpha toroid" evidence="4">
    <location>
        <begin position="494"/>
        <end position="918"/>
    </location>
</feature>
<dbReference type="RefSeq" id="XP_035320669.1">
    <property type="nucleotide sequence ID" value="XM_035469575.1"/>
</dbReference>
<evidence type="ECO:0000313" key="5">
    <source>
        <dbReference type="EMBL" id="KAF4122017.1"/>
    </source>
</evidence>
<dbReference type="EMBL" id="JAANYQ010000010">
    <property type="protein sequence ID" value="KAF4122017.1"/>
    <property type="molecule type" value="Genomic_DNA"/>
</dbReference>
<feature type="domain" description="PcRGLX/YetA-like central beta-sandwich" evidence="3">
    <location>
        <begin position="120"/>
        <end position="487"/>
    </location>
</feature>
<comment type="caution">
    <text evidence="5">The sequence shown here is derived from an EMBL/GenBank/DDBJ whole genome shotgun (WGS) entry which is preliminary data.</text>
</comment>
<dbReference type="InterPro" id="IPR048329">
    <property type="entry name" value="PcRGLX_1st"/>
</dbReference>
<accession>A0A9P4YUF1</accession>
<evidence type="ECO:0000313" key="6">
    <source>
        <dbReference type="Proteomes" id="UP000749293"/>
    </source>
</evidence>
<name>A0A9P4YUF1_9HYPO</name>
<evidence type="ECO:0000259" key="2">
    <source>
        <dbReference type="Pfam" id="PF19501"/>
    </source>
</evidence>
<dbReference type="Pfam" id="PF21345">
    <property type="entry name" value="PcRGLX_2nd"/>
    <property type="match status" value="1"/>
</dbReference>
<dbReference type="InterPro" id="IPR045793">
    <property type="entry name" value="PcRGLX/YetA-like"/>
</dbReference>
<evidence type="ECO:0000256" key="1">
    <source>
        <dbReference type="SAM" id="SignalP"/>
    </source>
</evidence>
<dbReference type="AlphaFoldDB" id="A0A9P4YUF1"/>
<gene>
    <name evidence="5" type="ORF">GMORB2_7610</name>
</gene>
<organism evidence="5 6">
    <name type="scientific">Geosmithia morbida</name>
    <dbReference type="NCBI Taxonomy" id="1094350"/>
    <lineage>
        <taxon>Eukaryota</taxon>
        <taxon>Fungi</taxon>
        <taxon>Dikarya</taxon>
        <taxon>Ascomycota</taxon>
        <taxon>Pezizomycotina</taxon>
        <taxon>Sordariomycetes</taxon>
        <taxon>Hypocreomycetidae</taxon>
        <taxon>Hypocreales</taxon>
        <taxon>Bionectriaceae</taxon>
        <taxon>Geosmithia</taxon>
    </lineage>
</organism>
<dbReference type="Pfam" id="PF21346">
    <property type="entry name" value="PcRGLX_3rd"/>
    <property type="match status" value="1"/>
</dbReference>
<dbReference type="OrthoDB" id="4798501at2759"/>
<dbReference type="InterPro" id="IPR048331">
    <property type="entry name" value="PcRGLX/YetA_3rd"/>
</dbReference>
<evidence type="ECO:0008006" key="7">
    <source>
        <dbReference type="Google" id="ProtNLM"/>
    </source>
</evidence>